<feature type="active site" evidence="4">
    <location>
        <position position="39"/>
    </location>
</feature>
<evidence type="ECO:0000256" key="4">
    <source>
        <dbReference type="PROSITE-ProRule" id="PRU00050"/>
    </source>
</evidence>
<dbReference type="InterPro" id="IPR035909">
    <property type="entry name" value="CheB_C"/>
</dbReference>
<sequence>MTKYDIVVIGSSAGGVYALRELAAALPKDFKASIFVVQHLSSTSPSYLPQILSAAGPLKAVHPIDGTPIQPGVIYLAPPDHHLLLEPHRVLVKKGPKENRFRPSIDALFRSAAYAYGTRVIGIILTGLMNDGTSGMWSVKRLGGVGIIQDPEEAMYPSMPESVLEYVEVDYRVAIAELAPLLVKLTQEEALDSCLLPAEEVKRMRTEIDIAGQKSAFDMGILSIGEPTALTCPECHGALVQLREGRLIRYRCHTGHAFTANSLLAEVSKAVEDSLWSAIRGLEETVLLLEQTANGLVESGRTAEAKNFFAESSRTKQQARRLHEFVVRHKQVSEDGPLSTDVER</sequence>
<dbReference type="EMBL" id="CP002859">
    <property type="protein sequence ID" value="AEI49001.1"/>
    <property type="molecule type" value="Genomic_DNA"/>
</dbReference>
<dbReference type="PIRSF" id="PIRSF036461">
    <property type="entry name" value="Chmtx_methlestr"/>
    <property type="match status" value="1"/>
</dbReference>
<reference evidence="6 7" key="2">
    <citation type="journal article" date="2012" name="Stand. Genomic Sci.">
        <title>Complete genome sequence of the aquatic bacterium Runella slithyformis type strain (LSU 4(T)).</title>
        <authorList>
            <person name="Copeland A."/>
            <person name="Zhang X."/>
            <person name="Misra M."/>
            <person name="Lapidus A."/>
            <person name="Nolan M."/>
            <person name="Lucas S."/>
            <person name="Deshpande S."/>
            <person name="Cheng J.F."/>
            <person name="Tapia R."/>
            <person name="Goodwin L.A."/>
            <person name="Pitluck S."/>
            <person name="Liolios K."/>
            <person name="Pagani I."/>
            <person name="Ivanova N."/>
            <person name="Mikhailova N."/>
            <person name="Pati A."/>
            <person name="Chen A."/>
            <person name="Palaniappan K."/>
            <person name="Land M."/>
            <person name="Hauser L."/>
            <person name="Pan C."/>
            <person name="Jeffries C.D."/>
            <person name="Detter J.C."/>
            <person name="Brambilla E.M."/>
            <person name="Rohde M."/>
            <person name="Djao O.D."/>
            <person name="Goker M."/>
            <person name="Sikorski J."/>
            <person name="Tindall B.J."/>
            <person name="Woyke T."/>
            <person name="Bristow J."/>
            <person name="Eisen J.A."/>
            <person name="Markowitz V."/>
            <person name="Hugenholtz P."/>
            <person name="Kyrpides N.C."/>
            <person name="Klenk H.P."/>
            <person name="Mavromatis K."/>
        </authorList>
    </citation>
    <scope>NUCLEOTIDE SEQUENCE [LARGE SCALE GENOMIC DNA]</scope>
    <source>
        <strain evidence="7">ATCC 29530 / DSM 19594 / LMG 11500 / NCIMB 11436 / LSU 4</strain>
    </source>
</reference>
<evidence type="ECO:0000256" key="3">
    <source>
        <dbReference type="ARBA" id="ARBA00048267"/>
    </source>
</evidence>
<dbReference type="SUPFAM" id="SSF52738">
    <property type="entry name" value="Methylesterase CheB, C-terminal domain"/>
    <property type="match status" value="1"/>
</dbReference>
<protein>
    <recommendedName>
        <fullName evidence="2">protein-glutamate methylesterase</fullName>
        <ecNumber evidence="2">3.1.1.61</ecNumber>
    </recommendedName>
</protein>
<comment type="catalytic activity">
    <reaction evidence="3">
        <text>[protein]-L-glutamate 5-O-methyl ester + H2O = L-glutamyl-[protein] + methanol + H(+)</text>
        <dbReference type="Rhea" id="RHEA:23236"/>
        <dbReference type="Rhea" id="RHEA-COMP:10208"/>
        <dbReference type="Rhea" id="RHEA-COMP:10311"/>
        <dbReference type="ChEBI" id="CHEBI:15377"/>
        <dbReference type="ChEBI" id="CHEBI:15378"/>
        <dbReference type="ChEBI" id="CHEBI:17790"/>
        <dbReference type="ChEBI" id="CHEBI:29973"/>
        <dbReference type="ChEBI" id="CHEBI:82795"/>
        <dbReference type="EC" id="3.1.1.61"/>
    </reaction>
</comment>
<gene>
    <name evidence="6" type="ordered locus">Runsl_2600</name>
</gene>
<reference evidence="7" key="1">
    <citation type="submission" date="2011-06" db="EMBL/GenBank/DDBJ databases">
        <title>The complete genome of chromosome of Runella slithyformis DSM 19594.</title>
        <authorList>
            <consortium name="US DOE Joint Genome Institute (JGI-PGF)"/>
            <person name="Lucas S."/>
            <person name="Han J."/>
            <person name="Lapidus A."/>
            <person name="Bruce D."/>
            <person name="Goodwin L."/>
            <person name="Pitluck S."/>
            <person name="Peters L."/>
            <person name="Kyrpides N."/>
            <person name="Mavromatis K."/>
            <person name="Ivanova N."/>
            <person name="Ovchinnikova G."/>
            <person name="Zhang X."/>
            <person name="Misra M."/>
            <person name="Detter J.C."/>
            <person name="Tapia R."/>
            <person name="Han C."/>
            <person name="Land M."/>
            <person name="Hauser L."/>
            <person name="Markowitz V."/>
            <person name="Cheng J.-F."/>
            <person name="Hugenholtz P."/>
            <person name="Woyke T."/>
            <person name="Wu D."/>
            <person name="Tindall B."/>
            <person name="Faehrich R."/>
            <person name="Brambilla E."/>
            <person name="Klenk H.-P."/>
            <person name="Eisen J.A."/>
        </authorList>
    </citation>
    <scope>NUCLEOTIDE SEQUENCE [LARGE SCALE GENOMIC DNA]</scope>
    <source>
        <strain evidence="7">ATCC 29530 / DSM 19594 / LMG 11500 / NCIMB 11436 / LSU 4</strain>
    </source>
</reference>
<feature type="active site" evidence="4">
    <location>
        <position position="131"/>
    </location>
</feature>
<dbReference type="KEGG" id="rsi:Runsl_2600"/>
<evidence type="ECO:0000259" key="5">
    <source>
        <dbReference type="PROSITE" id="PS50122"/>
    </source>
</evidence>
<dbReference type="InterPro" id="IPR011247">
    <property type="entry name" value="Chemotax_prot-Glu_Me-esterase"/>
</dbReference>
<dbReference type="Gene3D" id="3.40.50.180">
    <property type="entry name" value="Methylesterase CheB, C-terminal domain"/>
    <property type="match status" value="1"/>
</dbReference>
<dbReference type="GO" id="GO:0000156">
    <property type="term" value="F:phosphorelay response regulator activity"/>
    <property type="evidence" value="ECO:0007669"/>
    <property type="project" value="InterPro"/>
</dbReference>
<dbReference type="PANTHER" id="PTHR42872:SF6">
    <property type="entry name" value="PROTEIN-GLUTAMATE METHYLESTERASE_PROTEIN-GLUTAMINE GLUTAMINASE"/>
    <property type="match status" value="1"/>
</dbReference>
<dbReference type="Pfam" id="PF01339">
    <property type="entry name" value="CheB_methylest"/>
    <property type="match status" value="1"/>
</dbReference>
<dbReference type="GO" id="GO:0005737">
    <property type="term" value="C:cytoplasm"/>
    <property type="evidence" value="ECO:0007669"/>
    <property type="project" value="InterPro"/>
</dbReference>
<evidence type="ECO:0000313" key="6">
    <source>
        <dbReference type="EMBL" id="AEI49001.1"/>
    </source>
</evidence>
<dbReference type="PROSITE" id="PS50122">
    <property type="entry name" value="CHEB"/>
    <property type="match status" value="1"/>
</dbReference>
<dbReference type="RefSeq" id="WP_013928310.1">
    <property type="nucleotide sequence ID" value="NC_015703.1"/>
</dbReference>
<proteinExistence type="predicted"/>
<dbReference type="GO" id="GO:0008984">
    <property type="term" value="F:protein-glutamate methylesterase activity"/>
    <property type="evidence" value="ECO:0007669"/>
    <property type="project" value="UniProtKB-EC"/>
</dbReference>
<evidence type="ECO:0000256" key="1">
    <source>
        <dbReference type="ARBA" id="ARBA00022801"/>
    </source>
</evidence>
<feature type="domain" description="CheB-type methylesterase" evidence="5">
    <location>
        <begin position="1"/>
        <end position="189"/>
    </location>
</feature>
<dbReference type="GO" id="GO:0006935">
    <property type="term" value="P:chemotaxis"/>
    <property type="evidence" value="ECO:0007669"/>
    <property type="project" value="UniProtKB-UniRule"/>
</dbReference>
<name>A0A7U4E5W6_RUNSL</name>
<keyword evidence="4" id="KW-0145">Chemotaxis</keyword>
<dbReference type="InterPro" id="IPR000673">
    <property type="entry name" value="Sig_transdc_resp-reg_Me-estase"/>
</dbReference>
<dbReference type="AlphaFoldDB" id="A0A7U4E5W6"/>
<dbReference type="Proteomes" id="UP000000493">
    <property type="component" value="Chromosome"/>
</dbReference>
<evidence type="ECO:0000313" key="7">
    <source>
        <dbReference type="Proteomes" id="UP000000493"/>
    </source>
</evidence>
<keyword evidence="1 4" id="KW-0378">Hydrolase</keyword>
<dbReference type="EC" id="3.1.1.61" evidence="2"/>
<accession>A0A7U4E5W6</accession>
<evidence type="ECO:0000256" key="2">
    <source>
        <dbReference type="ARBA" id="ARBA00039140"/>
    </source>
</evidence>
<organism evidence="6 7">
    <name type="scientific">Runella slithyformis (strain ATCC 29530 / DSM 19594 / LMG 11500 / NCIMB 11436 / LSU 4)</name>
    <dbReference type="NCBI Taxonomy" id="761193"/>
    <lineage>
        <taxon>Bacteria</taxon>
        <taxon>Pseudomonadati</taxon>
        <taxon>Bacteroidota</taxon>
        <taxon>Cytophagia</taxon>
        <taxon>Cytophagales</taxon>
        <taxon>Spirosomataceae</taxon>
        <taxon>Runella</taxon>
    </lineage>
</organism>
<feature type="active site" evidence="4">
    <location>
        <position position="12"/>
    </location>
</feature>
<keyword evidence="7" id="KW-1185">Reference proteome</keyword>
<dbReference type="PANTHER" id="PTHR42872">
    <property type="entry name" value="PROTEIN-GLUTAMATE METHYLESTERASE/PROTEIN-GLUTAMINE GLUTAMINASE"/>
    <property type="match status" value="1"/>
</dbReference>
<dbReference type="CDD" id="cd16433">
    <property type="entry name" value="CheB"/>
    <property type="match status" value="1"/>
</dbReference>